<organism evidence="1 2">
    <name type="scientific">Streptomyces griseoaurantiacus</name>
    <dbReference type="NCBI Taxonomy" id="68213"/>
    <lineage>
        <taxon>Bacteria</taxon>
        <taxon>Bacillati</taxon>
        <taxon>Actinomycetota</taxon>
        <taxon>Actinomycetes</taxon>
        <taxon>Kitasatosporales</taxon>
        <taxon>Streptomycetaceae</taxon>
        <taxon>Streptomyces</taxon>
        <taxon>Streptomyces aurantiacus group</taxon>
    </lineage>
</organism>
<accession>A0ABZ1V446</accession>
<dbReference type="EMBL" id="CP108330">
    <property type="protein sequence ID" value="WUR39354.1"/>
    <property type="molecule type" value="Genomic_DNA"/>
</dbReference>
<proteinExistence type="predicted"/>
<reference evidence="1" key="1">
    <citation type="submission" date="2022-10" db="EMBL/GenBank/DDBJ databases">
        <title>The complete genomes of actinobacterial strains from the NBC collection.</title>
        <authorList>
            <person name="Joergensen T.S."/>
            <person name="Alvarez Arevalo M."/>
            <person name="Sterndorff E.B."/>
            <person name="Faurdal D."/>
            <person name="Vuksanovic O."/>
            <person name="Mourched A.-S."/>
            <person name="Charusanti P."/>
            <person name="Shaw S."/>
            <person name="Blin K."/>
            <person name="Weber T."/>
        </authorList>
    </citation>
    <scope>NUCLEOTIDE SEQUENCE</scope>
    <source>
        <strain evidence="1">NBC_00489</strain>
    </source>
</reference>
<name>A0ABZ1V446_9ACTN</name>
<sequence length="81" mass="8393">MSLADVLEPVAVALDSTSRSEVVAAAWEALDVAERVADAITFEDGSDELQALVAAQASAAGSPVAPRKAEKITSIDQLVQR</sequence>
<evidence type="ECO:0000313" key="2">
    <source>
        <dbReference type="Proteomes" id="UP001432161"/>
    </source>
</evidence>
<protein>
    <recommendedName>
        <fullName evidence="3">Addiction module component</fullName>
    </recommendedName>
</protein>
<gene>
    <name evidence="1" type="ORF">OHN36_20420</name>
</gene>
<dbReference type="Proteomes" id="UP001432161">
    <property type="component" value="Chromosome"/>
</dbReference>
<evidence type="ECO:0000313" key="1">
    <source>
        <dbReference type="EMBL" id="WUR39354.1"/>
    </source>
</evidence>
<evidence type="ECO:0008006" key="3">
    <source>
        <dbReference type="Google" id="ProtNLM"/>
    </source>
</evidence>
<keyword evidence="2" id="KW-1185">Reference proteome</keyword>